<evidence type="ECO:0000313" key="1">
    <source>
        <dbReference type="EMBL" id="KAI5658854.1"/>
    </source>
</evidence>
<sequence>MAFQNRMRYSKNELPNLLQSKAPAKKIKKPNEGGKNRTFDFCHNRQNWTTNTQNLTSVFKTGRPTQKNQKSDFSSHNNNLISHFRFSSSQATQAHSQPRMVTNSGSNKRIHR</sequence>
<dbReference type="EMBL" id="CM044706">
    <property type="protein sequence ID" value="KAI5658854.1"/>
    <property type="molecule type" value="Genomic_DNA"/>
</dbReference>
<protein>
    <submittedName>
        <fullName evidence="1">Uncharacterized protein</fullName>
    </submittedName>
</protein>
<reference evidence="2" key="1">
    <citation type="journal article" date="2023" name="Nat. Plants">
        <title>Single-cell RNA sequencing provides a high-resolution roadmap for understanding the multicellular compartmentation of specialized metabolism.</title>
        <authorList>
            <person name="Sun S."/>
            <person name="Shen X."/>
            <person name="Li Y."/>
            <person name="Li Y."/>
            <person name="Wang S."/>
            <person name="Li R."/>
            <person name="Zhang H."/>
            <person name="Shen G."/>
            <person name="Guo B."/>
            <person name="Wei J."/>
            <person name="Xu J."/>
            <person name="St-Pierre B."/>
            <person name="Chen S."/>
            <person name="Sun C."/>
        </authorList>
    </citation>
    <scope>NUCLEOTIDE SEQUENCE [LARGE SCALE GENOMIC DNA]</scope>
</reference>
<proteinExistence type="predicted"/>
<organism evidence="1 2">
    <name type="scientific">Catharanthus roseus</name>
    <name type="common">Madagascar periwinkle</name>
    <name type="synonym">Vinca rosea</name>
    <dbReference type="NCBI Taxonomy" id="4058"/>
    <lineage>
        <taxon>Eukaryota</taxon>
        <taxon>Viridiplantae</taxon>
        <taxon>Streptophyta</taxon>
        <taxon>Embryophyta</taxon>
        <taxon>Tracheophyta</taxon>
        <taxon>Spermatophyta</taxon>
        <taxon>Magnoliopsida</taxon>
        <taxon>eudicotyledons</taxon>
        <taxon>Gunneridae</taxon>
        <taxon>Pentapetalae</taxon>
        <taxon>asterids</taxon>
        <taxon>lamiids</taxon>
        <taxon>Gentianales</taxon>
        <taxon>Apocynaceae</taxon>
        <taxon>Rauvolfioideae</taxon>
        <taxon>Vinceae</taxon>
        <taxon>Catharanthinae</taxon>
        <taxon>Catharanthus</taxon>
    </lineage>
</organism>
<gene>
    <name evidence="1" type="ORF">M9H77_27647</name>
</gene>
<dbReference type="Proteomes" id="UP001060085">
    <property type="component" value="Linkage Group LG06"/>
</dbReference>
<accession>A0ACC0ADG8</accession>
<name>A0ACC0ADG8_CATRO</name>
<comment type="caution">
    <text evidence="1">The sequence shown here is derived from an EMBL/GenBank/DDBJ whole genome shotgun (WGS) entry which is preliminary data.</text>
</comment>
<keyword evidence="2" id="KW-1185">Reference proteome</keyword>
<evidence type="ECO:0000313" key="2">
    <source>
        <dbReference type="Proteomes" id="UP001060085"/>
    </source>
</evidence>